<evidence type="ECO:0000313" key="2">
    <source>
        <dbReference type="Proteomes" id="UP000683417"/>
    </source>
</evidence>
<gene>
    <name evidence="1" type="ORF">BGTH12_LOCUS5840</name>
</gene>
<sequence>MGLDTTNIQFKDLFRLSINNLMKEPVVKIGLNISRIIWKFIQRGSNINDGIRPHNDGILTVQ</sequence>
<organism evidence="1 2">
    <name type="scientific">Blumeria graminis f. sp. triticale</name>
    <dbReference type="NCBI Taxonomy" id="1689686"/>
    <lineage>
        <taxon>Eukaryota</taxon>
        <taxon>Fungi</taxon>
        <taxon>Dikarya</taxon>
        <taxon>Ascomycota</taxon>
        <taxon>Pezizomycotina</taxon>
        <taxon>Leotiomycetes</taxon>
        <taxon>Erysiphales</taxon>
        <taxon>Erysiphaceae</taxon>
        <taxon>Blumeria</taxon>
    </lineage>
</organism>
<dbReference type="AlphaFoldDB" id="A0A9W4D9Q4"/>
<reference evidence="1" key="1">
    <citation type="submission" date="2020-10" db="EMBL/GenBank/DDBJ databases">
        <authorList>
            <person name="Muller C M."/>
        </authorList>
    </citation>
    <scope>NUCLEOTIDE SEQUENCE</scope>
    <source>
        <strain evidence="1">THUN-12</strain>
    </source>
</reference>
<name>A0A9W4D9Q4_BLUGR</name>
<proteinExistence type="predicted"/>
<accession>A0A9W4D9Q4</accession>
<comment type="caution">
    <text evidence="1">The sequence shown here is derived from an EMBL/GenBank/DDBJ whole genome shotgun (WGS) entry which is preliminary data.</text>
</comment>
<protein>
    <submittedName>
        <fullName evidence="1">BgTH12-06211</fullName>
    </submittedName>
</protein>
<dbReference type="Proteomes" id="UP000683417">
    <property type="component" value="Unassembled WGS sequence"/>
</dbReference>
<evidence type="ECO:0000313" key="1">
    <source>
        <dbReference type="EMBL" id="CAD6504482.1"/>
    </source>
</evidence>
<dbReference type="EMBL" id="CAJHIT010000008">
    <property type="protein sequence ID" value="CAD6504482.1"/>
    <property type="molecule type" value="Genomic_DNA"/>
</dbReference>